<reference evidence="1 2" key="1">
    <citation type="submission" date="2018-11" db="EMBL/GenBank/DDBJ databases">
        <authorList>
            <consortium name="Pathogen Informatics"/>
        </authorList>
    </citation>
    <scope>NUCLEOTIDE SEQUENCE [LARGE SCALE GENOMIC DNA]</scope>
</reference>
<evidence type="ECO:0000313" key="1">
    <source>
        <dbReference type="EMBL" id="VDP17869.1"/>
    </source>
</evidence>
<sequence length="130" mass="14414">MRRIVPVNAKCCAAPLGTAKKLLQQDEFVGDTSDEEVVEKERDGEIVDTRIGFYGILLARVQDSWSRGALPGATAHIIVAILEHGIDEGKITADDIEHHLEMVQPNFEDAIVFTVSNWLYVSFLPLPIID</sequence>
<name>A0A183GCU0_HELPZ</name>
<dbReference type="OrthoDB" id="441412at2759"/>
<reference evidence="3" key="2">
    <citation type="submission" date="2019-09" db="UniProtKB">
        <authorList>
            <consortium name="WormBaseParasite"/>
        </authorList>
    </citation>
    <scope>IDENTIFICATION</scope>
</reference>
<evidence type="ECO:0000313" key="2">
    <source>
        <dbReference type="Proteomes" id="UP000050761"/>
    </source>
</evidence>
<accession>A0A3P8F1D3</accession>
<proteinExistence type="predicted"/>
<protein>
    <submittedName>
        <fullName evidence="3">Pre-rRNA-processing protein TSR2 homolog</fullName>
    </submittedName>
</protein>
<dbReference type="AlphaFoldDB" id="A0A183GCU0"/>
<dbReference type="Proteomes" id="UP000050761">
    <property type="component" value="Unassembled WGS sequence"/>
</dbReference>
<dbReference type="EMBL" id="UZAH01031793">
    <property type="protein sequence ID" value="VDP17869.1"/>
    <property type="molecule type" value="Genomic_DNA"/>
</dbReference>
<dbReference type="WBParaSite" id="HPBE_0002001501-mRNA-1">
    <property type="protein sequence ID" value="HPBE_0002001501-mRNA-1"/>
    <property type="gene ID" value="HPBE_0002001501"/>
</dbReference>
<keyword evidence="2" id="KW-1185">Reference proteome</keyword>
<organism evidence="2 3">
    <name type="scientific">Heligmosomoides polygyrus</name>
    <name type="common">Parasitic roundworm</name>
    <dbReference type="NCBI Taxonomy" id="6339"/>
    <lineage>
        <taxon>Eukaryota</taxon>
        <taxon>Metazoa</taxon>
        <taxon>Ecdysozoa</taxon>
        <taxon>Nematoda</taxon>
        <taxon>Chromadorea</taxon>
        <taxon>Rhabditida</taxon>
        <taxon>Rhabditina</taxon>
        <taxon>Rhabditomorpha</taxon>
        <taxon>Strongyloidea</taxon>
        <taxon>Heligmosomidae</taxon>
        <taxon>Heligmosomoides</taxon>
    </lineage>
</organism>
<gene>
    <name evidence="1" type="ORF">HPBE_LOCUS20014</name>
</gene>
<accession>A0A183GCU0</accession>
<evidence type="ECO:0000313" key="3">
    <source>
        <dbReference type="WBParaSite" id="HPBE_0002001501-mRNA-1"/>
    </source>
</evidence>